<dbReference type="Gene3D" id="3.40.50.1820">
    <property type="entry name" value="alpha/beta hydrolase"/>
    <property type="match status" value="1"/>
</dbReference>
<name>A0ABY7F3X1_MYAAR</name>
<evidence type="ECO:0000256" key="1">
    <source>
        <dbReference type="ARBA" id="ARBA00005964"/>
    </source>
</evidence>
<dbReference type="InterPro" id="IPR002018">
    <property type="entry name" value="CarbesteraseB"/>
</dbReference>
<dbReference type="InterPro" id="IPR019819">
    <property type="entry name" value="Carboxylesterase_B_CS"/>
</dbReference>
<dbReference type="EC" id="3.1.1.-" evidence="4"/>
<accession>A0ABY7F3X1</accession>
<evidence type="ECO:0000256" key="5">
    <source>
        <dbReference type="SAM" id="MobiDB-lite"/>
    </source>
</evidence>
<dbReference type="InterPro" id="IPR051093">
    <property type="entry name" value="Neuroligin/BSAL"/>
</dbReference>
<evidence type="ECO:0000313" key="8">
    <source>
        <dbReference type="Proteomes" id="UP001164746"/>
    </source>
</evidence>
<feature type="signal peptide" evidence="4">
    <location>
        <begin position="1"/>
        <end position="22"/>
    </location>
</feature>
<feature type="chain" id="PRO_5045000311" description="Carboxylic ester hydrolase" evidence="4">
    <location>
        <begin position="23"/>
        <end position="598"/>
    </location>
</feature>
<keyword evidence="3 4" id="KW-0378">Hydrolase</keyword>
<dbReference type="InterPro" id="IPR029058">
    <property type="entry name" value="AB_hydrolase_fold"/>
</dbReference>
<evidence type="ECO:0000256" key="4">
    <source>
        <dbReference type="RuleBase" id="RU361235"/>
    </source>
</evidence>
<dbReference type="PANTHER" id="PTHR43903">
    <property type="entry name" value="NEUROLIGIN"/>
    <property type="match status" value="1"/>
</dbReference>
<evidence type="ECO:0000256" key="3">
    <source>
        <dbReference type="ARBA" id="ARBA00022801"/>
    </source>
</evidence>
<gene>
    <name evidence="7" type="ORF">MAR_030673</name>
</gene>
<keyword evidence="8" id="KW-1185">Reference proteome</keyword>
<feature type="domain" description="Carboxylesterase type B" evidence="6">
    <location>
        <begin position="25"/>
        <end position="559"/>
    </location>
</feature>
<keyword evidence="2 4" id="KW-0732">Signal</keyword>
<dbReference type="EMBL" id="CP111021">
    <property type="protein sequence ID" value="WAR16079.1"/>
    <property type="molecule type" value="Genomic_DNA"/>
</dbReference>
<dbReference type="SUPFAM" id="SSF53474">
    <property type="entry name" value="alpha/beta-Hydrolases"/>
    <property type="match status" value="1"/>
</dbReference>
<evidence type="ECO:0000256" key="2">
    <source>
        <dbReference type="ARBA" id="ARBA00022729"/>
    </source>
</evidence>
<organism evidence="7 8">
    <name type="scientific">Mya arenaria</name>
    <name type="common">Soft-shell clam</name>
    <dbReference type="NCBI Taxonomy" id="6604"/>
    <lineage>
        <taxon>Eukaryota</taxon>
        <taxon>Metazoa</taxon>
        <taxon>Spiralia</taxon>
        <taxon>Lophotrochozoa</taxon>
        <taxon>Mollusca</taxon>
        <taxon>Bivalvia</taxon>
        <taxon>Autobranchia</taxon>
        <taxon>Heteroconchia</taxon>
        <taxon>Euheterodonta</taxon>
        <taxon>Imparidentia</taxon>
        <taxon>Neoheterodontei</taxon>
        <taxon>Myida</taxon>
        <taxon>Myoidea</taxon>
        <taxon>Myidae</taxon>
        <taxon>Mya</taxon>
    </lineage>
</organism>
<dbReference type="Proteomes" id="UP001164746">
    <property type="component" value="Chromosome 10"/>
</dbReference>
<protein>
    <recommendedName>
        <fullName evidence="4">Carboxylic ester hydrolase</fullName>
        <ecNumber evidence="4">3.1.1.-</ecNumber>
    </recommendedName>
</protein>
<comment type="similarity">
    <text evidence="1 4">Belongs to the type-B carboxylesterase/lipase family.</text>
</comment>
<dbReference type="PROSITE" id="PS00122">
    <property type="entry name" value="CARBOXYLESTERASE_B_1"/>
    <property type="match status" value="1"/>
</dbReference>
<sequence length="598" mass="66685">MAWSYMLSGTVILVCIFTCAVCDGPYIETKLGTIKGKTNSVSFKDNKYNVDEYLGIPFAQPPVGKLRFKVPKPTEPFTEPFEATKMGLDCVQQDYLSVGFRSTNEDCLYLNIYVPQGTVDRSGGRAVMVWIHGGGFSMGAGRYYPGEVLAAHGDVIVVTINYRLGLYGFLNIGDERAPGNQGLFDQRLALQWVKDNIQAFGGDTNSITIFGESAGGISVTAQSLYPPNRGLFQNAIAQSGSASMPFIGAAFDTMDSAKFVAEEFGCKTETTDDVFACLQDLTAAQFVDFADDAKNDMQKMLKISFMPTTEGRFIKKAASDIIRNAKQTDTGEEVEFFRELNFMTGTNGQEGHLWLSFAVGSLDQELIDNVKITDEDIKTIWTPSMLGLTFIGQAIPEAVRDLVALEYTDWQNPTDARMQFVKLSSDVFFNIPGTEMGLMHANSSNTRTFMYNFRPSLDQRLVPTPDWATQANHGDEIAPVFGYSLDYEFLYKKTGYRPPEWELDLSERMMTYWSNFAKFGNPNGDGVETWPEYNMDTLKSYVFDRTDSVEDRLYTREVKLLREIVPALLDATKEHAHAEESPFAKKSDESCDAEGKCG</sequence>
<dbReference type="Pfam" id="PF00135">
    <property type="entry name" value="COesterase"/>
    <property type="match status" value="1"/>
</dbReference>
<proteinExistence type="inferred from homology"/>
<dbReference type="InterPro" id="IPR019826">
    <property type="entry name" value="Carboxylesterase_B_AS"/>
</dbReference>
<reference evidence="7" key="1">
    <citation type="submission" date="2022-11" db="EMBL/GenBank/DDBJ databases">
        <title>Centuries of genome instability and evolution in soft-shell clam transmissible cancer (bioRxiv).</title>
        <authorList>
            <person name="Hart S.F.M."/>
            <person name="Yonemitsu M.A."/>
            <person name="Giersch R.M."/>
            <person name="Beal B.F."/>
            <person name="Arriagada G."/>
            <person name="Davis B.W."/>
            <person name="Ostrander E.A."/>
            <person name="Goff S.P."/>
            <person name="Metzger M.J."/>
        </authorList>
    </citation>
    <scope>NUCLEOTIDE SEQUENCE</scope>
    <source>
        <strain evidence="7">MELC-2E11</strain>
        <tissue evidence="7">Siphon/mantle</tissue>
    </source>
</reference>
<dbReference type="PROSITE" id="PS00941">
    <property type="entry name" value="CARBOXYLESTERASE_B_2"/>
    <property type="match status" value="1"/>
</dbReference>
<feature type="region of interest" description="Disordered" evidence="5">
    <location>
        <begin position="579"/>
        <end position="598"/>
    </location>
</feature>
<evidence type="ECO:0000259" key="6">
    <source>
        <dbReference type="Pfam" id="PF00135"/>
    </source>
</evidence>
<evidence type="ECO:0000313" key="7">
    <source>
        <dbReference type="EMBL" id="WAR16079.1"/>
    </source>
</evidence>